<sequence>METAELISRALAPVVAHDAVRLAGSNPAPGWDMGSFGFWHGYEPALVVELQNRYFLGDDPWAVDAIARRPVPVAMLGVGDHGAQRLLAEHGVGCELRLVLRDGRGVWGVLTLARELGGRPFDAVDARRVLDLTPELIAALRGYVMAVPLQSGAPALPPGVVIMGPDNRVKTATPQAYRWKEQLSRERGVPAWMGELFFAGLAMRARDPHAVPSTVYGPSVTYGRWTGFHAELLPETGEVAMVIEAASGKQLLPVFCDWYGITARERQVLTEVLDGAPPKRIAGRLGVSPYTVNDHLKAIFRKTGAGGRDELVTAVTG</sequence>
<evidence type="ECO:0000313" key="6">
    <source>
        <dbReference type="Proteomes" id="UP000199515"/>
    </source>
</evidence>
<accession>A0A1H2UP04</accession>
<protein>
    <submittedName>
        <fullName evidence="5">DNA-binding transcriptional regulator, CsgD family</fullName>
    </submittedName>
</protein>
<dbReference type="GO" id="GO:0003677">
    <property type="term" value="F:DNA binding"/>
    <property type="evidence" value="ECO:0007669"/>
    <property type="project" value="UniProtKB-KW"/>
</dbReference>
<dbReference type="SUPFAM" id="SSF46894">
    <property type="entry name" value="C-terminal effector domain of the bipartite response regulators"/>
    <property type="match status" value="1"/>
</dbReference>
<dbReference type="Pfam" id="PF00196">
    <property type="entry name" value="GerE"/>
    <property type="match status" value="1"/>
</dbReference>
<dbReference type="AlphaFoldDB" id="A0A1H2UP04"/>
<evidence type="ECO:0000256" key="2">
    <source>
        <dbReference type="ARBA" id="ARBA00023125"/>
    </source>
</evidence>
<reference evidence="5 6" key="1">
    <citation type="submission" date="2016-10" db="EMBL/GenBank/DDBJ databases">
        <authorList>
            <person name="de Groot N.N."/>
        </authorList>
    </citation>
    <scope>NUCLEOTIDE SEQUENCE [LARGE SCALE GENOMIC DNA]</scope>
    <source>
        <strain evidence="5 6">CPCC 202699</strain>
    </source>
</reference>
<keyword evidence="6" id="KW-1185">Reference proteome</keyword>
<name>A0A1H2UP04_9PSEU</name>
<dbReference type="InterPro" id="IPR016032">
    <property type="entry name" value="Sig_transdc_resp-reg_C-effctor"/>
</dbReference>
<dbReference type="SMART" id="SM00421">
    <property type="entry name" value="HTH_LUXR"/>
    <property type="match status" value="1"/>
</dbReference>
<dbReference type="CDD" id="cd06170">
    <property type="entry name" value="LuxR_C_like"/>
    <property type="match status" value="1"/>
</dbReference>
<dbReference type="Proteomes" id="UP000199515">
    <property type="component" value="Unassembled WGS sequence"/>
</dbReference>
<keyword evidence="3" id="KW-0804">Transcription</keyword>
<evidence type="ECO:0000259" key="4">
    <source>
        <dbReference type="PROSITE" id="PS50043"/>
    </source>
</evidence>
<dbReference type="STRING" id="589385.SAMN05421504_101950"/>
<dbReference type="Gene3D" id="1.10.10.10">
    <property type="entry name" value="Winged helix-like DNA-binding domain superfamily/Winged helix DNA-binding domain"/>
    <property type="match status" value="1"/>
</dbReference>
<gene>
    <name evidence="5" type="ORF">SAMN05421504_101950</name>
</gene>
<evidence type="ECO:0000256" key="1">
    <source>
        <dbReference type="ARBA" id="ARBA00023015"/>
    </source>
</evidence>
<dbReference type="PROSITE" id="PS50043">
    <property type="entry name" value="HTH_LUXR_2"/>
    <property type="match status" value="1"/>
</dbReference>
<dbReference type="InterPro" id="IPR036388">
    <property type="entry name" value="WH-like_DNA-bd_sf"/>
</dbReference>
<dbReference type="EMBL" id="FNON01000001">
    <property type="protein sequence ID" value="SDW57832.1"/>
    <property type="molecule type" value="Genomic_DNA"/>
</dbReference>
<dbReference type="PANTHER" id="PTHR44688:SF16">
    <property type="entry name" value="DNA-BINDING TRANSCRIPTIONAL ACTIVATOR DEVR_DOSR"/>
    <property type="match status" value="1"/>
</dbReference>
<keyword evidence="1" id="KW-0805">Transcription regulation</keyword>
<dbReference type="PANTHER" id="PTHR44688">
    <property type="entry name" value="DNA-BINDING TRANSCRIPTIONAL ACTIVATOR DEVR_DOSR"/>
    <property type="match status" value="1"/>
</dbReference>
<evidence type="ECO:0000313" key="5">
    <source>
        <dbReference type="EMBL" id="SDW57832.1"/>
    </source>
</evidence>
<feature type="domain" description="HTH luxR-type" evidence="4">
    <location>
        <begin position="254"/>
        <end position="317"/>
    </location>
</feature>
<dbReference type="PRINTS" id="PR00038">
    <property type="entry name" value="HTHLUXR"/>
</dbReference>
<keyword evidence="2 5" id="KW-0238">DNA-binding</keyword>
<dbReference type="GO" id="GO:0006355">
    <property type="term" value="P:regulation of DNA-templated transcription"/>
    <property type="evidence" value="ECO:0007669"/>
    <property type="project" value="InterPro"/>
</dbReference>
<organism evidence="5 6">
    <name type="scientific">Amycolatopsis xylanica</name>
    <dbReference type="NCBI Taxonomy" id="589385"/>
    <lineage>
        <taxon>Bacteria</taxon>
        <taxon>Bacillati</taxon>
        <taxon>Actinomycetota</taxon>
        <taxon>Actinomycetes</taxon>
        <taxon>Pseudonocardiales</taxon>
        <taxon>Pseudonocardiaceae</taxon>
        <taxon>Amycolatopsis</taxon>
    </lineage>
</organism>
<dbReference type="InterPro" id="IPR000792">
    <property type="entry name" value="Tscrpt_reg_LuxR_C"/>
</dbReference>
<evidence type="ECO:0000256" key="3">
    <source>
        <dbReference type="ARBA" id="ARBA00023163"/>
    </source>
</evidence>
<proteinExistence type="predicted"/>